<dbReference type="AlphaFoldDB" id="C5BK94"/>
<comment type="similarity">
    <text evidence="8">Belongs to the NhaC Na(+)/H(+) (TC 2.A.35) antiporter family.</text>
</comment>
<keyword evidence="12" id="KW-1185">Reference proteome</keyword>
<feature type="transmembrane region" description="Helical" evidence="9">
    <location>
        <begin position="234"/>
        <end position="252"/>
    </location>
</feature>
<feature type="transmembrane region" description="Helical" evidence="9">
    <location>
        <begin position="137"/>
        <end position="165"/>
    </location>
</feature>
<dbReference type="InterPro" id="IPR004770">
    <property type="entry name" value="Na/H_antiport_NhaC"/>
</dbReference>
<name>C5BK94_TERTT</name>
<gene>
    <name evidence="11" type="primary">nhaC</name>
    <name evidence="11" type="ordered locus">TERTU_2352</name>
</gene>
<feature type="transmembrane region" description="Helical" evidence="9">
    <location>
        <begin position="292"/>
        <end position="311"/>
    </location>
</feature>
<sequence length="489" mass="50758">MRKTPSTALCFLPLISLIGLLALNVYIFGDNALGGANQLILLTVAVITALIAWRLGYNWKDLEGGIVNSITVAAPAILILLMVGALSGTWLLSGVVPAMIYYGLYVLDPSIFLFACCIISVVVSLSTGSSWTTSATVGIALMGIGSALGFNPAMVAGAILSGAYFGDKMSPLSDTTNLASAIAGTDLFTHIRYMTITTGPSILIALIVFIVLGLGAHGESSNAGAIRQALADTFNLSPVLLLAPVVVIAMILKRVPALPALVAGAILGAALAVVFQRELLATLAEQGQLARLPGYAVVLTAFFGDTTITTGNEVADELLSSGGMAGMLNTVWLILCAMILGGVLEAAGFLRAITAAITKKVHSAAQLIAATTGTSLFTNITASDQYLAIIVPGQMYRQAYQRQGLQPQNLSRTLEDSATVTSVLIPWNTCGAFHASVLGVATLSYLPFAVFCYLSPLMTLACAFTGFKLARCEPVGAKSGVEQSASAVR</sequence>
<accession>C5BK94</accession>
<keyword evidence="3" id="KW-0050">Antiport</keyword>
<feature type="transmembrane region" description="Helical" evidence="9">
    <location>
        <begin position="7"/>
        <end position="27"/>
    </location>
</feature>
<evidence type="ECO:0000256" key="6">
    <source>
        <dbReference type="ARBA" id="ARBA00022989"/>
    </source>
</evidence>
<evidence type="ECO:0000256" key="9">
    <source>
        <dbReference type="SAM" id="Phobius"/>
    </source>
</evidence>
<dbReference type="Pfam" id="PF03553">
    <property type="entry name" value="Na_H_antiporter"/>
    <property type="match status" value="1"/>
</dbReference>
<proteinExistence type="inferred from homology"/>
<dbReference type="KEGG" id="ttu:TERTU_2352"/>
<protein>
    <submittedName>
        <fullName evidence="11">Na+/H+ antiporter NhaC</fullName>
    </submittedName>
</protein>
<feature type="transmembrane region" description="Helical" evidence="9">
    <location>
        <begin position="69"/>
        <end position="93"/>
    </location>
</feature>
<dbReference type="STRING" id="377629.TERTU_2352"/>
<keyword evidence="2" id="KW-0813">Transport</keyword>
<dbReference type="EMBL" id="CP001614">
    <property type="protein sequence ID" value="ACR14593.1"/>
    <property type="molecule type" value="Genomic_DNA"/>
</dbReference>
<evidence type="ECO:0000256" key="1">
    <source>
        <dbReference type="ARBA" id="ARBA00004651"/>
    </source>
</evidence>
<dbReference type="InterPro" id="IPR018461">
    <property type="entry name" value="Na/H_Antiport_NhaC-like_C"/>
</dbReference>
<evidence type="ECO:0000256" key="4">
    <source>
        <dbReference type="ARBA" id="ARBA00022475"/>
    </source>
</evidence>
<dbReference type="GO" id="GO:0005886">
    <property type="term" value="C:plasma membrane"/>
    <property type="evidence" value="ECO:0007669"/>
    <property type="project" value="UniProtKB-SubCell"/>
</dbReference>
<organism evidence="11 12">
    <name type="scientific">Teredinibacter turnerae (strain ATCC 39867 / T7901)</name>
    <dbReference type="NCBI Taxonomy" id="377629"/>
    <lineage>
        <taxon>Bacteria</taxon>
        <taxon>Pseudomonadati</taxon>
        <taxon>Pseudomonadota</taxon>
        <taxon>Gammaproteobacteria</taxon>
        <taxon>Cellvibrionales</taxon>
        <taxon>Cellvibrionaceae</taxon>
        <taxon>Teredinibacter</taxon>
    </lineage>
</organism>
<feature type="domain" description="Na+/H+ antiporter NhaC-like C-terminal" evidence="10">
    <location>
        <begin position="162"/>
        <end position="467"/>
    </location>
</feature>
<evidence type="ECO:0000256" key="3">
    <source>
        <dbReference type="ARBA" id="ARBA00022449"/>
    </source>
</evidence>
<dbReference type="PANTHER" id="PTHR33451:SF3">
    <property type="entry name" value="MALATE-2H(+)_NA(+)-LACTATE ANTIPORTER"/>
    <property type="match status" value="1"/>
</dbReference>
<dbReference type="HOGENOM" id="CLU_033405_1_0_6"/>
<evidence type="ECO:0000256" key="7">
    <source>
        <dbReference type="ARBA" id="ARBA00023136"/>
    </source>
</evidence>
<dbReference type="GO" id="GO:0015297">
    <property type="term" value="F:antiporter activity"/>
    <property type="evidence" value="ECO:0007669"/>
    <property type="project" value="UniProtKB-KW"/>
</dbReference>
<keyword evidence="6 9" id="KW-1133">Transmembrane helix</keyword>
<dbReference type="PANTHER" id="PTHR33451">
    <property type="entry name" value="MALATE-2H(+)/NA(+)-LACTATE ANTIPORTER"/>
    <property type="match status" value="1"/>
</dbReference>
<evidence type="ECO:0000313" key="12">
    <source>
        <dbReference type="Proteomes" id="UP000009080"/>
    </source>
</evidence>
<dbReference type="Proteomes" id="UP000009080">
    <property type="component" value="Chromosome"/>
</dbReference>
<evidence type="ECO:0000259" key="10">
    <source>
        <dbReference type="Pfam" id="PF03553"/>
    </source>
</evidence>
<feature type="transmembrane region" description="Helical" evidence="9">
    <location>
        <begin position="39"/>
        <end position="57"/>
    </location>
</feature>
<evidence type="ECO:0000313" key="11">
    <source>
        <dbReference type="EMBL" id="ACR14593.1"/>
    </source>
</evidence>
<dbReference type="RefSeq" id="WP_015820707.1">
    <property type="nucleotide sequence ID" value="NC_012997.1"/>
</dbReference>
<keyword evidence="7 9" id="KW-0472">Membrane</keyword>
<evidence type="ECO:0000256" key="8">
    <source>
        <dbReference type="ARBA" id="ARBA00038435"/>
    </source>
</evidence>
<dbReference type="eggNOG" id="COG1757">
    <property type="taxonomic scope" value="Bacteria"/>
</dbReference>
<dbReference type="NCBIfam" id="TIGR00931">
    <property type="entry name" value="antiport_nhaC"/>
    <property type="match status" value="1"/>
</dbReference>
<keyword evidence="5 9" id="KW-0812">Transmembrane</keyword>
<feature type="transmembrane region" description="Helical" evidence="9">
    <location>
        <begin position="331"/>
        <end position="350"/>
    </location>
</feature>
<feature type="transmembrane region" description="Helical" evidence="9">
    <location>
        <begin position="99"/>
        <end position="125"/>
    </location>
</feature>
<comment type="subcellular location">
    <subcellularLocation>
        <location evidence="1">Cell membrane</location>
        <topology evidence="1">Multi-pass membrane protein</topology>
    </subcellularLocation>
</comment>
<reference evidence="11 12" key="1">
    <citation type="journal article" date="2009" name="PLoS ONE">
        <title>The complete genome of Teredinibacter turnerae T7901: an intracellular endosymbiont of marine wood-boring bivalves (shipworms).</title>
        <authorList>
            <person name="Yang J.C."/>
            <person name="Madupu R."/>
            <person name="Durkin A.S."/>
            <person name="Ekborg N.A."/>
            <person name="Pedamallu C.S."/>
            <person name="Hostetler J.B."/>
            <person name="Radune D."/>
            <person name="Toms B.S."/>
            <person name="Henrissat B."/>
            <person name="Coutinho P.M."/>
            <person name="Schwarz S."/>
            <person name="Field L."/>
            <person name="Trindade-Silva A.E."/>
            <person name="Soares C.A.G."/>
            <person name="Elshahawi S."/>
            <person name="Hanora A."/>
            <person name="Schmidt E.W."/>
            <person name="Haygood M.G."/>
            <person name="Posfai J."/>
            <person name="Benner J."/>
            <person name="Madinger C."/>
            <person name="Nove J."/>
            <person name="Anton B."/>
            <person name="Chaudhary K."/>
            <person name="Foster J."/>
            <person name="Holman A."/>
            <person name="Kumar S."/>
            <person name="Lessard P.A."/>
            <person name="Luyten Y.A."/>
            <person name="Slatko B."/>
            <person name="Wood N."/>
            <person name="Wu B."/>
            <person name="Teplitski M."/>
            <person name="Mougous J.D."/>
            <person name="Ward N."/>
            <person name="Eisen J.A."/>
            <person name="Badger J.H."/>
            <person name="Distel D.L."/>
        </authorList>
    </citation>
    <scope>NUCLEOTIDE SEQUENCE [LARGE SCALE GENOMIC DNA]</scope>
    <source>
        <strain evidence="12">ATCC 39867 / T7901</strain>
    </source>
</reference>
<evidence type="ECO:0000256" key="2">
    <source>
        <dbReference type="ARBA" id="ARBA00022448"/>
    </source>
</evidence>
<feature type="transmembrane region" description="Helical" evidence="9">
    <location>
        <begin position="193"/>
        <end position="214"/>
    </location>
</feature>
<evidence type="ECO:0000256" key="5">
    <source>
        <dbReference type="ARBA" id="ARBA00022692"/>
    </source>
</evidence>
<keyword evidence="4" id="KW-1003">Cell membrane</keyword>
<dbReference type="OrthoDB" id="9762978at2"/>
<dbReference type="InterPro" id="IPR052180">
    <property type="entry name" value="NhaC_Na-H+_Antiporter"/>
</dbReference>
<feature type="transmembrane region" description="Helical" evidence="9">
    <location>
        <begin position="258"/>
        <end position="280"/>
    </location>
</feature>